<feature type="non-terminal residue" evidence="1">
    <location>
        <position position="1"/>
    </location>
</feature>
<reference evidence="1" key="1">
    <citation type="journal article" date="2012" name="PLoS ONE">
        <title>Gene sets for utilization of primary and secondary nutrition supplies in the distal gut of endangered iberian lynx.</title>
        <authorList>
            <person name="Alcaide M."/>
            <person name="Messina E."/>
            <person name="Richter M."/>
            <person name="Bargiela R."/>
            <person name="Peplies J."/>
            <person name="Huws S.A."/>
            <person name="Newbold C.J."/>
            <person name="Golyshin P.N."/>
            <person name="Simon M.A."/>
            <person name="Lopez G."/>
            <person name="Yakimov M.M."/>
            <person name="Ferrer M."/>
        </authorList>
    </citation>
    <scope>NUCLEOTIDE SEQUENCE</scope>
</reference>
<gene>
    <name evidence="1" type="ORF">EVA_19153</name>
</gene>
<evidence type="ECO:0000313" key="1">
    <source>
        <dbReference type="EMBL" id="EJW92739.1"/>
    </source>
</evidence>
<organism evidence="1">
    <name type="scientific">gut metagenome</name>
    <dbReference type="NCBI Taxonomy" id="749906"/>
    <lineage>
        <taxon>unclassified sequences</taxon>
        <taxon>metagenomes</taxon>
        <taxon>organismal metagenomes</taxon>
    </lineage>
</organism>
<proteinExistence type="predicted"/>
<accession>J9FZH2</accession>
<protein>
    <submittedName>
        <fullName evidence="1">Uncharacterized protein</fullName>
    </submittedName>
</protein>
<dbReference type="EMBL" id="AMCI01007374">
    <property type="protein sequence ID" value="EJW92739.1"/>
    <property type="molecule type" value="Genomic_DNA"/>
</dbReference>
<dbReference type="AlphaFoldDB" id="J9FZH2"/>
<sequence length="32" mass="3455">AVVSGLATSGYEMWYSYVDGSLCVVGMDYALF</sequence>
<name>J9FZH2_9ZZZZ</name>
<comment type="caution">
    <text evidence="1">The sequence shown here is derived from an EMBL/GenBank/DDBJ whole genome shotgun (WGS) entry which is preliminary data.</text>
</comment>